<dbReference type="InterPro" id="IPR004417">
    <property type="entry name" value="TrmFO"/>
</dbReference>
<comment type="caution">
    <text evidence="9">The sequence shown here is derived from an EMBL/GenBank/DDBJ whole genome shotgun (WGS) entry which is preliminary data.</text>
</comment>
<protein>
    <recommendedName>
        <fullName evidence="8">MnmG N-terminal domain-containing protein</fullName>
    </recommendedName>
</protein>
<organism evidence="9">
    <name type="scientific">marine sediment metagenome</name>
    <dbReference type="NCBI Taxonomy" id="412755"/>
    <lineage>
        <taxon>unclassified sequences</taxon>
        <taxon>metagenomes</taxon>
        <taxon>ecological metagenomes</taxon>
    </lineage>
</organism>
<dbReference type="GO" id="GO:0047151">
    <property type="term" value="F:tRNA (uracil(54)-C5)-methyltransferase activity, 5,10-methylenetetrahydrofolate-dependent"/>
    <property type="evidence" value="ECO:0007669"/>
    <property type="project" value="InterPro"/>
</dbReference>
<gene>
    <name evidence="9" type="ORF">S12H4_14089</name>
</gene>
<evidence type="ECO:0000259" key="8">
    <source>
        <dbReference type="Pfam" id="PF01134"/>
    </source>
</evidence>
<dbReference type="InterPro" id="IPR040131">
    <property type="entry name" value="MnmG_N"/>
</dbReference>
<evidence type="ECO:0000256" key="5">
    <source>
        <dbReference type="ARBA" id="ARBA00022679"/>
    </source>
</evidence>
<evidence type="ECO:0000256" key="7">
    <source>
        <dbReference type="ARBA" id="ARBA00022857"/>
    </source>
</evidence>
<evidence type="ECO:0000256" key="6">
    <source>
        <dbReference type="ARBA" id="ARBA00022827"/>
    </source>
</evidence>
<keyword evidence="3" id="KW-0489">Methyltransferase</keyword>
<reference evidence="9" key="1">
    <citation type="journal article" date="2014" name="Front. Microbiol.">
        <title>High frequency of phylogenetically diverse reductive dehalogenase-homologous genes in deep subseafloor sedimentary metagenomes.</title>
        <authorList>
            <person name="Kawai M."/>
            <person name="Futagami T."/>
            <person name="Toyoda A."/>
            <person name="Takaki Y."/>
            <person name="Nishi S."/>
            <person name="Hori S."/>
            <person name="Arai W."/>
            <person name="Tsubouchi T."/>
            <person name="Morono Y."/>
            <person name="Uchiyama I."/>
            <person name="Ito T."/>
            <person name="Fujiyama A."/>
            <person name="Inagaki F."/>
            <person name="Takami H."/>
        </authorList>
    </citation>
    <scope>NUCLEOTIDE SEQUENCE</scope>
    <source>
        <strain evidence="9">Expedition CK06-06</strain>
    </source>
</reference>
<dbReference type="GO" id="GO:0050660">
    <property type="term" value="F:flavin adenine dinucleotide binding"/>
    <property type="evidence" value="ECO:0007669"/>
    <property type="project" value="InterPro"/>
</dbReference>
<dbReference type="GO" id="GO:0002098">
    <property type="term" value="P:tRNA wobble uridine modification"/>
    <property type="evidence" value="ECO:0007669"/>
    <property type="project" value="TreeGrafter"/>
</dbReference>
<name>X1RG43_9ZZZZ</name>
<dbReference type="PANTHER" id="PTHR11806">
    <property type="entry name" value="GLUCOSE INHIBITED DIVISION PROTEIN A"/>
    <property type="match status" value="1"/>
</dbReference>
<dbReference type="Gene3D" id="3.50.50.60">
    <property type="entry name" value="FAD/NAD(P)-binding domain"/>
    <property type="match status" value="2"/>
</dbReference>
<dbReference type="Pfam" id="PF01134">
    <property type="entry name" value="GIDA"/>
    <property type="match status" value="1"/>
</dbReference>
<dbReference type="NCBIfam" id="TIGR00137">
    <property type="entry name" value="gid_trmFO"/>
    <property type="match status" value="1"/>
</dbReference>
<dbReference type="GO" id="GO:0005829">
    <property type="term" value="C:cytosol"/>
    <property type="evidence" value="ECO:0007669"/>
    <property type="project" value="TreeGrafter"/>
</dbReference>
<evidence type="ECO:0000256" key="4">
    <source>
        <dbReference type="ARBA" id="ARBA00022630"/>
    </source>
</evidence>
<evidence type="ECO:0000313" key="9">
    <source>
        <dbReference type="EMBL" id="GAI79697.1"/>
    </source>
</evidence>
<keyword evidence="6" id="KW-0274">FAD</keyword>
<keyword evidence="2" id="KW-0963">Cytoplasm</keyword>
<dbReference type="SUPFAM" id="SSF51905">
    <property type="entry name" value="FAD/NAD(P)-binding domain"/>
    <property type="match status" value="1"/>
</dbReference>
<keyword evidence="5" id="KW-0808">Transferase</keyword>
<evidence type="ECO:0000256" key="1">
    <source>
        <dbReference type="ARBA" id="ARBA00001974"/>
    </source>
</evidence>
<dbReference type="InterPro" id="IPR002218">
    <property type="entry name" value="MnmG-rel"/>
</dbReference>
<keyword evidence="4" id="KW-0285">Flavoprotein</keyword>
<dbReference type="InterPro" id="IPR036188">
    <property type="entry name" value="FAD/NAD-bd_sf"/>
</dbReference>
<feature type="domain" description="MnmG N-terminal" evidence="8">
    <location>
        <begin position="1"/>
        <end position="354"/>
    </location>
</feature>
<dbReference type="PANTHER" id="PTHR11806:SF2">
    <property type="entry name" value="METHYLENETETRAHYDROFOLATE--TRNA-(URACIL-5-)-METHYLTRANSFERASE TRMFO"/>
    <property type="match status" value="1"/>
</dbReference>
<evidence type="ECO:0000256" key="3">
    <source>
        <dbReference type="ARBA" id="ARBA00022603"/>
    </source>
</evidence>
<evidence type="ECO:0000256" key="2">
    <source>
        <dbReference type="ARBA" id="ARBA00022490"/>
    </source>
</evidence>
<dbReference type="NCBIfam" id="NF003739">
    <property type="entry name" value="PRK05335.1"/>
    <property type="match status" value="1"/>
</dbReference>
<sequence>GSEAALQLAERGVPVRLYEMRPHTQTGAHRTGQLGEIVCSNSLKSTLLETASGLLKAEMNILDCRLLKLAADVSVPAGHALAIDRELFGNAVTKVVESHTGISVERRCVEDLNLESPVVIATGPLTGEKLSHALQEHCSLDHLYYYDAIAPSLDGDSVDPECGYWASRYGKGDADYLNMPLDETVYRKLLDNIRNADYVTTHPFEEEKYFEACLPIEVIAARGDDTLRFGPMKPRGLVDPRTGREPYAAIQLRQESREGNLMGMVGFQTRMTWPCQKEMIRSIPCLERAEILRYGTIHRNAFLDIPQVCERYLSDRRRTGLYYAGQICGVEGYVESIASAIVAALSIYAGLQGRPFPDLPGGTMVGALMDYVHTPNQNFQPMNANMGILPAPSRLPGGARGRVARRKARNEEISRRALESMGMWKQSNAWLF</sequence>
<dbReference type="GO" id="GO:0030488">
    <property type="term" value="P:tRNA methylation"/>
    <property type="evidence" value="ECO:0007669"/>
    <property type="project" value="TreeGrafter"/>
</dbReference>
<dbReference type="EMBL" id="BARW01006710">
    <property type="protein sequence ID" value="GAI79697.1"/>
    <property type="molecule type" value="Genomic_DNA"/>
</dbReference>
<feature type="non-terminal residue" evidence="9">
    <location>
        <position position="1"/>
    </location>
</feature>
<proteinExistence type="inferred from homology"/>
<dbReference type="HAMAP" id="MF_01037">
    <property type="entry name" value="TrmFO"/>
    <property type="match status" value="1"/>
</dbReference>
<dbReference type="AlphaFoldDB" id="X1RG43"/>
<comment type="cofactor">
    <cofactor evidence="1">
        <name>FAD</name>
        <dbReference type="ChEBI" id="CHEBI:57692"/>
    </cofactor>
</comment>
<accession>X1RG43</accession>
<keyword evidence="7" id="KW-0521">NADP</keyword>